<dbReference type="SMART" id="SM00220">
    <property type="entry name" value="S_TKc"/>
    <property type="match status" value="1"/>
</dbReference>
<dbReference type="AlphaFoldDB" id="A0A835F8P2"/>
<keyword evidence="2" id="KW-0067">ATP-binding</keyword>
<feature type="compositionally biased region" description="Low complexity" evidence="3">
    <location>
        <begin position="814"/>
        <end position="823"/>
    </location>
</feature>
<name>A0A835F8P2_9POAL</name>
<dbReference type="OrthoDB" id="4062651at2759"/>
<keyword evidence="4" id="KW-0812">Transmembrane</keyword>
<evidence type="ECO:0000256" key="2">
    <source>
        <dbReference type="ARBA" id="ARBA00022840"/>
    </source>
</evidence>
<proteinExistence type="predicted"/>
<dbReference type="InterPro" id="IPR008271">
    <property type="entry name" value="Ser/Thr_kinase_AS"/>
</dbReference>
<feature type="domain" description="Protein kinase" evidence="6">
    <location>
        <begin position="361"/>
        <end position="638"/>
    </location>
</feature>
<keyword evidence="5" id="KW-0732">Signal</keyword>
<evidence type="ECO:0000313" key="8">
    <source>
        <dbReference type="Proteomes" id="UP000636709"/>
    </source>
</evidence>
<evidence type="ECO:0000256" key="1">
    <source>
        <dbReference type="ARBA" id="ARBA00022741"/>
    </source>
</evidence>
<dbReference type="Pfam" id="PF19160">
    <property type="entry name" value="SPARK"/>
    <property type="match status" value="1"/>
</dbReference>
<dbReference type="Proteomes" id="UP000636709">
    <property type="component" value="Unassembled WGS sequence"/>
</dbReference>
<feature type="compositionally biased region" description="Basic residues" evidence="3">
    <location>
        <begin position="824"/>
        <end position="835"/>
    </location>
</feature>
<keyword evidence="4" id="KW-1133">Transmembrane helix</keyword>
<dbReference type="SUPFAM" id="SSF56112">
    <property type="entry name" value="Protein kinase-like (PK-like)"/>
    <property type="match status" value="1"/>
</dbReference>
<dbReference type="PROSITE" id="PS50011">
    <property type="entry name" value="PROTEIN_KINASE_DOM"/>
    <property type="match status" value="1"/>
</dbReference>
<dbReference type="PROSITE" id="PS00108">
    <property type="entry name" value="PROTEIN_KINASE_ST"/>
    <property type="match status" value="1"/>
</dbReference>
<dbReference type="EMBL" id="JACEFO010001605">
    <property type="protein sequence ID" value="KAF8731839.1"/>
    <property type="molecule type" value="Genomic_DNA"/>
</dbReference>
<comment type="caution">
    <text evidence="7">The sequence shown here is derived from an EMBL/GenBank/DDBJ whole genome shotgun (WGS) entry which is preliminary data.</text>
</comment>
<feature type="transmembrane region" description="Helical" evidence="4">
    <location>
        <begin position="288"/>
        <end position="309"/>
    </location>
</feature>
<protein>
    <recommendedName>
        <fullName evidence="6">Protein kinase domain-containing protein</fullName>
    </recommendedName>
</protein>
<organism evidence="7 8">
    <name type="scientific">Digitaria exilis</name>
    <dbReference type="NCBI Taxonomy" id="1010633"/>
    <lineage>
        <taxon>Eukaryota</taxon>
        <taxon>Viridiplantae</taxon>
        <taxon>Streptophyta</taxon>
        <taxon>Embryophyta</taxon>
        <taxon>Tracheophyta</taxon>
        <taxon>Spermatophyta</taxon>
        <taxon>Magnoliopsida</taxon>
        <taxon>Liliopsida</taxon>
        <taxon>Poales</taxon>
        <taxon>Poaceae</taxon>
        <taxon>PACMAD clade</taxon>
        <taxon>Panicoideae</taxon>
        <taxon>Panicodae</taxon>
        <taxon>Paniceae</taxon>
        <taxon>Anthephorinae</taxon>
        <taxon>Digitaria</taxon>
    </lineage>
</organism>
<feature type="region of interest" description="Disordered" evidence="3">
    <location>
        <begin position="314"/>
        <end position="339"/>
    </location>
</feature>
<feature type="signal peptide" evidence="5">
    <location>
        <begin position="1"/>
        <end position="33"/>
    </location>
</feature>
<evidence type="ECO:0000256" key="5">
    <source>
        <dbReference type="SAM" id="SignalP"/>
    </source>
</evidence>
<keyword evidence="8" id="KW-1185">Reference proteome</keyword>
<feature type="region of interest" description="Disordered" evidence="3">
    <location>
        <begin position="667"/>
        <end position="705"/>
    </location>
</feature>
<feature type="region of interest" description="Disordered" evidence="3">
    <location>
        <begin position="783"/>
        <end position="835"/>
    </location>
</feature>
<feature type="compositionally biased region" description="Basic and acidic residues" evidence="3">
    <location>
        <begin position="803"/>
        <end position="813"/>
    </location>
</feature>
<evidence type="ECO:0000259" key="6">
    <source>
        <dbReference type="PROSITE" id="PS50011"/>
    </source>
</evidence>
<dbReference type="GO" id="GO:0004672">
    <property type="term" value="F:protein kinase activity"/>
    <property type="evidence" value="ECO:0007669"/>
    <property type="project" value="InterPro"/>
</dbReference>
<dbReference type="Gene3D" id="3.30.200.20">
    <property type="entry name" value="Phosphorylase Kinase, domain 1"/>
    <property type="match status" value="1"/>
</dbReference>
<keyword evidence="1" id="KW-0547">Nucleotide-binding</keyword>
<sequence>MFKAPPPRPPSPLHQSLNLAMLCLAAFFLLALAPPPSTTAAAAAPTPATHASSCPYDLTTAARMIPRECHANSTAGAGATGCCWYVFAAYIYAAAAHANLTGEAFLPPPAASACSDAFASELLSSGLVSRSLLAGNGSCDLTGDPTKLAAGSRPCQLPAISDVRAMAPSSLPNATRLCATTTTTSVAPGTPGCEACRDAVIAATYEMLAAARTKESVPCGMAATVAVWSASPPSMERYRDYALCMLQVLENVNSLGTADLVPSPPPPPATAIAADTTSPPISSTKKTIAVGSAAAVVVVCITVAAVASITRIRRRRRRRNSGDSETGDEDDGKEVSSLPPLPREGLYIFTKAELTQATNGYDKKLLLGTGGAGKVYLGQLPSGQRVAIKRIYRAKKVSEFYAEVSVLAKLRHRNLTTLLGYCLSGDHHHALVYEYMAGGNLWHALFHGGELLLPWLRRLEIAVDVAEGLAYLHGLTDGPVVHRDVKPTNVLLTESGAAKLSDFGVSRIVPEGGTHVSTEVRGTRGYVDPESFAAGHVTEAADVYGFGVVLLELATGMRAVVPTPSGGAESIVQAAHWAVAEAAEVGRAADAMVDRRLGPGWDRPTVRGVFELACRCVRPYKHERPEMEEVRGLLKGMLADYKARLVGGDGGGDVMLLPDAEGFESTGSSAAASALPSTSSSTVDGEAISTPSMQGGELASDGGGRRRRLAGSLVAIGRGRLCTPSGPGGVALLCSWACSGLRLWAIRPTTPTSTLSLVVSALSLAGLARTPCSPPPPRCWNPTCPDPPPPPLHIRTPASSSPRLERELGEDIRSPTSASSSPTARRRSSRPLHRARKEAASGQFRLFHTHIVVVSLCLDWGMAAESHGDKRTTTKARWAQGRALPARRLGCKGKIRREAMARISRPTFNPPLFLVLTAGVWLLLPSSRVVRGAWHGARESRPFRSRCAT</sequence>
<gene>
    <name evidence="7" type="ORF">HU200_015782</name>
</gene>
<dbReference type="GO" id="GO:0005524">
    <property type="term" value="F:ATP binding"/>
    <property type="evidence" value="ECO:0007669"/>
    <property type="project" value="UniProtKB-KW"/>
</dbReference>
<reference evidence="7" key="1">
    <citation type="submission" date="2020-07" db="EMBL/GenBank/DDBJ databases">
        <title>Genome sequence and genetic diversity analysis of an under-domesticated orphan crop, white fonio (Digitaria exilis).</title>
        <authorList>
            <person name="Bennetzen J.L."/>
            <person name="Chen S."/>
            <person name="Ma X."/>
            <person name="Wang X."/>
            <person name="Yssel A.E.J."/>
            <person name="Chaluvadi S.R."/>
            <person name="Johnson M."/>
            <person name="Gangashetty P."/>
            <person name="Hamidou F."/>
            <person name="Sanogo M.D."/>
            <person name="Zwaenepoel A."/>
            <person name="Wallace J."/>
            <person name="Van De Peer Y."/>
            <person name="Van Deynze A."/>
        </authorList>
    </citation>
    <scope>NUCLEOTIDE SEQUENCE</scope>
    <source>
        <tissue evidence="7">Leaves</tissue>
    </source>
</reference>
<evidence type="ECO:0000313" key="7">
    <source>
        <dbReference type="EMBL" id="KAF8731839.1"/>
    </source>
</evidence>
<dbReference type="Gene3D" id="1.10.510.10">
    <property type="entry name" value="Transferase(Phosphotransferase) domain 1"/>
    <property type="match status" value="1"/>
</dbReference>
<evidence type="ECO:0000256" key="3">
    <source>
        <dbReference type="SAM" id="MobiDB-lite"/>
    </source>
</evidence>
<keyword evidence="4" id="KW-0472">Membrane</keyword>
<dbReference type="InterPro" id="IPR043891">
    <property type="entry name" value="SPARK"/>
</dbReference>
<accession>A0A835F8P2</accession>
<dbReference type="InterPro" id="IPR011009">
    <property type="entry name" value="Kinase-like_dom_sf"/>
</dbReference>
<dbReference type="PANTHER" id="PTHR47989:SF47">
    <property type="entry name" value="SERINE_THREONINE-PROTEIN KINASE PBL28-RELATED"/>
    <property type="match status" value="1"/>
</dbReference>
<feature type="compositionally biased region" description="Pro residues" evidence="3">
    <location>
        <begin position="783"/>
        <end position="792"/>
    </location>
</feature>
<feature type="compositionally biased region" description="Low complexity" evidence="3">
    <location>
        <begin position="667"/>
        <end position="682"/>
    </location>
</feature>
<dbReference type="PANTHER" id="PTHR47989">
    <property type="entry name" value="OS01G0750732 PROTEIN"/>
    <property type="match status" value="1"/>
</dbReference>
<evidence type="ECO:0000256" key="4">
    <source>
        <dbReference type="SAM" id="Phobius"/>
    </source>
</evidence>
<dbReference type="Pfam" id="PF00069">
    <property type="entry name" value="Pkinase"/>
    <property type="match status" value="1"/>
</dbReference>
<feature type="chain" id="PRO_5033041319" description="Protein kinase domain-containing protein" evidence="5">
    <location>
        <begin position="34"/>
        <end position="949"/>
    </location>
</feature>
<dbReference type="InterPro" id="IPR000719">
    <property type="entry name" value="Prot_kinase_dom"/>
</dbReference>